<accession>A0A645EU21</accession>
<proteinExistence type="predicted"/>
<comment type="caution">
    <text evidence="1">The sequence shown here is derived from an EMBL/GenBank/DDBJ whole genome shotgun (WGS) entry which is preliminary data.</text>
</comment>
<evidence type="ECO:0000313" key="1">
    <source>
        <dbReference type="EMBL" id="MPN04926.1"/>
    </source>
</evidence>
<dbReference type="PROSITE" id="PS51257">
    <property type="entry name" value="PROKAR_LIPOPROTEIN"/>
    <property type="match status" value="1"/>
</dbReference>
<name>A0A645EU21_9ZZZZ</name>
<dbReference type="NCBIfam" id="NF040494">
    <property type="entry name" value="nitrored_ArsF"/>
    <property type="match status" value="1"/>
</dbReference>
<gene>
    <name evidence="1" type="ORF">SDC9_152174</name>
</gene>
<dbReference type="InterPro" id="IPR047698">
    <property type="entry name" value="ArsF-like"/>
</dbReference>
<sequence length="140" mass="15765">MKKILFLIIGSLLLGSCGNSTNQNESSDEVAQAEVQDSSLVYIYYFHGEKRCKTCNAIEEVVSNFYQNNYVQNEKVLFKVFTIGQEQSKALEEKFEVSWSSLVISKGDNFTNITDEAFANAVNNPDTLTTLIESEISKRL</sequence>
<dbReference type="EMBL" id="VSSQ01050843">
    <property type="protein sequence ID" value="MPN04926.1"/>
    <property type="molecule type" value="Genomic_DNA"/>
</dbReference>
<protein>
    <recommendedName>
        <fullName evidence="2">Thioredoxin domain-containing protein</fullName>
    </recommendedName>
</protein>
<evidence type="ECO:0008006" key="2">
    <source>
        <dbReference type="Google" id="ProtNLM"/>
    </source>
</evidence>
<reference evidence="1" key="1">
    <citation type="submission" date="2019-08" db="EMBL/GenBank/DDBJ databases">
        <authorList>
            <person name="Kucharzyk K."/>
            <person name="Murdoch R.W."/>
            <person name="Higgins S."/>
            <person name="Loffler F."/>
        </authorList>
    </citation>
    <scope>NUCLEOTIDE SEQUENCE</scope>
</reference>
<dbReference type="AlphaFoldDB" id="A0A645EU21"/>
<organism evidence="1">
    <name type="scientific">bioreactor metagenome</name>
    <dbReference type="NCBI Taxonomy" id="1076179"/>
    <lineage>
        <taxon>unclassified sequences</taxon>
        <taxon>metagenomes</taxon>
        <taxon>ecological metagenomes</taxon>
    </lineage>
</organism>